<accession>A0A200R9I3</accession>
<sequence>MKHMKKKNIGFQEFDEKNSSFSKSKHDEERFENKKSDEVQCYKCRRFGHVANIFPNKKSFGDSKGKKAMNVTFDDSSTDFDSSHDSEEATTRNCRHQILPPNAKTTRM</sequence>
<organism evidence="2 3">
    <name type="scientific">Macleaya cordata</name>
    <name type="common">Five-seeded plume-poppy</name>
    <name type="synonym">Bocconia cordata</name>
    <dbReference type="NCBI Taxonomy" id="56857"/>
    <lineage>
        <taxon>Eukaryota</taxon>
        <taxon>Viridiplantae</taxon>
        <taxon>Streptophyta</taxon>
        <taxon>Embryophyta</taxon>
        <taxon>Tracheophyta</taxon>
        <taxon>Spermatophyta</taxon>
        <taxon>Magnoliopsida</taxon>
        <taxon>Ranunculales</taxon>
        <taxon>Papaveraceae</taxon>
        <taxon>Papaveroideae</taxon>
        <taxon>Macleaya</taxon>
    </lineage>
</organism>
<dbReference type="EMBL" id="MVGT01000208">
    <property type="protein sequence ID" value="OVA19350.1"/>
    <property type="molecule type" value="Genomic_DNA"/>
</dbReference>
<dbReference type="Gene3D" id="4.10.60.10">
    <property type="entry name" value="Zinc finger, CCHC-type"/>
    <property type="match status" value="1"/>
</dbReference>
<evidence type="ECO:0000313" key="3">
    <source>
        <dbReference type="Proteomes" id="UP000195402"/>
    </source>
</evidence>
<reference evidence="2 3" key="1">
    <citation type="journal article" date="2017" name="Mol. Plant">
        <title>The Genome of Medicinal Plant Macleaya cordata Provides New Insights into Benzylisoquinoline Alkaloids Metabolism.</title>
        <authorList>
            <person name="Liu X."/>
            <person name="Liu Y."/>
            <person name="Huang P."/>
            <person name="Ma Y."/>
            <person name="Qing Z."/>
            <person name="Tang Q."/>
            <person name="Cao H."/>
            <person name="Cheng P."/>
            <person name="Zheng Y."/>
            <person name="Yuan Z."/>
            <person name="Zhou Y."/>
            <person name="Liu J."/>
            <person name="Tang Z."/>
            <person name="Zhuo Y."/>
            <person name="Zhang Y."/>
            <person name="Yu L."/>
            <person name="Huang J."/>
            <person name="Yang P."/>
            <person name="Peng Q."/>
            <person name="Zhang J."/>
            <person name="Jiang W."/>
            <person name="Zhang Z."/>
            <person name="Lin K."/>
            <person name="Ro D.K."/>
            <person name="Chen X."/>
            <person name="Xiong X."/>
            <person name="Shang Y."/>
            <person name="Huang S."/>
            <person name="Zeng J."/>
        </authorList>
    </citation>
    <scope>NUCLEOTIDE SEQUENCE [LARGE SCALE GENOMIC DNA]</scope>
    <source>
        <strain evidence="3">cv. BLH2017</strain>
        <tissue evidence="2">Root</tissue>
    </source>
</reference>
<evidence type="ECO:0000313" key="2">
    <source>
        <dbReference type="EMBL" id="OVA19350.1"/>
    </source>
</evidence>
<evidence type="ECO:0008006" key="4">
    <source>
        <dbReference type="Google" id="ProtNLM"/>
    </source>
</evidence>
<evidence type="ECO:0000256" key="1">
    <source>
        <dbReference type="SAM" id="MobiDB-lite"/>
    </source>
</evidence>
<proteinExistence type="predicted"/>
<comment type="caution">
    <text evidence="2">The sequence shown here is derived from an EMBL/GenBank/DDBJ whole genome shotgun (WGS) entry which is preliminary data.</text>
</comment>
<feature type="compositionally biased region" description="Basic and acidic residues" evidence="1">
    <location>
        <begin position="14"/>
        <end position="34"/>
    </location>
</feature>
<keyword evidence="3" id="KW-1185">Reference proteome</keyword>
<gene>
    <name evidence="2" type="ORF">BVC80_1533g7</name>
</gene>
<dbReference type="InParanoid" id="A0A200R9I3"/>
<protein>
    <recommendedName>
        <fullName evidence="4">Zinc finger protein</fullName>
    </recommendedName>
</protein>
<dbReference type="Proteomes" id="UP000195402">
    <property type="component" value="Unassembled WGS sequence"/>
</dbReference>
<feature type="region of interest" description="Disordered" evidence="1">
    <location>
        <begin position="74"/>
        <end position="93"/>
    </location>
</feature>
<dbReference type="AlphaFoldDB" id="A0A200R9I3"/>
<feature type="compositionally biased region" description="Basic and acidic residues" evidence="1">
    <location>
        <begin position="81"/>
        <end position="90"/>
    </location>
</feature>
<feature type="region of interest" description="Disordered" evidence="1">
    <location>
        <begin position="1"/>
        <end position="34"/>
    </location>
</feature>
<name>A0A200R9I3_MACCD</name>